<name>A0A840PBM2_9ACTN</name>
<evidence type="ECO:0000256" key="4">
    <source>
        <dbReference type="ARBA" id="ARBA00022692"/>
    </source>
</evidence>
<comment type="subcellular location">
    <subcellularLocation>
        <location evidence="1">Cell membrane</location>
        <topology evidence="1">Multi-pass membrane protein</topology>
    </subcellularLocation>
</comment>
<evidence type="ECO:0000256" key="5">
    <source>
        <dbReference type="ARBA" id="ARBA00022989"/>
    </source>
</evidence>
<feature type="transmembrane region" description="Helical" evidence="8">
    <location>
        <begin position="40"/>
        <end position="57"/>
    </location>
</feature>
<protein>
    <submittedName>
        <fullName evidence="10">Drug/metabolite transporter (DMT)-like permease</fullName>
    </submittedName>
</protein>
<evidence type="ECO:0000256" key="6">
    <source>
        <dbReference type="ARBA" id="ARBA00023136"/>
    </source>
</evidence>
<keyword evidence="3" id="KW-1003">Cell membrane</keyword>
<feature type="transmembrane region" description="Helical" evidence="8">
    <location>
        <begin position="214"/>
        <end position="234"/>
    </location>
</feature>
<feature type="transmembrane region" description="Helical" evidence="8">
    <location>
        <begin position="96"/>
        <end position="117"/>
    </location>
</feature>
<keyword evidence="4 8" id="KW-0812">Transmembrane</keyword>
<comment type="similarity">
    <text evidence="2">Belongs to the EamA transporter family.</text>
</comment>
<evidence type="ECO:0000313" key="11">
    <source>
        <dbReference type="Proteomes" id="UP000578449"/>
    </source>
</evidence>
<keyword evidence="6 8" id="KW-0472">Membrane</keyword>
<dbReference type="GO" id="GO:0005886">
    <property type="term" value="C:plasma membrane"/>
    <property type="evidence" value="ECO:0007669"/>
    <property type="project" value="UniProtKB-SubCell"/>
</dbReference>
<evidence type="ECO:0000256" key="7">
    <source>
        <dbReference type="SAM" id="MobiDB-lite"/>
    </source>
</evidence>
<accession>A0A840PBM2</accession>
<feature type="domain" description="EamA" evidence="9">
    <location>
        <begin position="129"/>
        <end position="259"/>
    </location>
</feature>
<dbReference type="InterPro" id="IPR037185">
    <property type="entry name" value="EmrE-like"/>
</dbReference>
<feature type="compositionally biased region" description="Polar residues" evidence="7">
    <location>
        <begin position="367"/>
        <end position="377"/>
    </location>
</feature>
<feature type="region of interest" description="Disordered" evidence="7">
    <location>
        <begin position="459"/>
        <end position="486"/>
    </location>
</feature>
<comment type="caution">
    <text evidence="10">The sequence shown here is derived from an EMBL/GenBank/DDBJ whole genome shotgun (WGS) entry which is preliminary data.</text>
</comment>
<feature type="region of interest" description="Disordered" evidence="7">
    <location>
        <begin position="269"/>
        <end position="306"/>
    </location>
</feature>
<dbReference type="EMBL" id="JACHGN010000010">
    <property type="protein sequence ID" value="MBB5135323.1"/>
    <property type="molecule type" value="Genomic_DNA"/>
</dbReference>
<proteinExistence type="inferred from homology"/>
<dbReference type="Proteomes" id="UP000578449">
    <property type="component" value="Unassembled WGS sequence"/>
</dbReference>
<keyword evidence="5 8" id="KW-1133">Transmembrane helix</keyword>
<dbReference type="InterPro" id="IPR051258">
    <property type="entry name" value="Diverse_Substrate_Transporter"/>
</dbReference>
<evidence type="ECO:0000256" key="3">
    <source>
        <dbReference type="ARBA" id="ARBA00022475"/>
    </source>
</evidence>
<feature type="compositionally biased region" description="Pro residues" evidence="7">
    <location>
        <begin position="276"/>
        <end position="289"/>
    </location>
</feature>
<feature type="transmembrane region" description="Helical" evidence="8">
    <location>
        <begin position="123"/>
        <end position="147"/>
    </location>
</feature>
<dbReference type="Pfam" id="PF00892">
    <property type="entry name" value="EamA"/>
    <property type="match status" value="2"/>
</dbReference>
<sequence length="486" mass="50952">MKDLIVRMPVADLLTERYGLAALVLFAIRPRAFRGLRQGTWTRGIVLGLLFGVGQTAQAVALQSLPSPVSGFAVGCNVVMTPLLGLVLLRVRVSKRVWAAVALSAIAMAAFTLLQGYEGGDVSVLALTATLMAAALYAVHTLVLGLVSTKRYDSYAITVIQLGTIALMTGVVAAPGGLTLPRGPGDWAVLSHLALVSCALGFLARTYAQAHVSAVPTAVLLASQPLWVALFAVLGYGESITWSMVLGGVLVAIAMLLVVEPGRPQDLAAAAAPGPGADPPGLATPPPGLPALQGEAGDRADTASSCDAFGEDETDIEAERHEHLIRVRMRASQILLDLRDGQAAPACPELPPQVPYEICFGPPPTSEEPTTMDSNPSRVGRDDTPASLPAAAERSDPGRPERSDPGHPERPERSAQGCPERPERSGLEQMVERAMAVVRDRADPEVSRVQIPLIAAAELAAAEPPGPEEEPSAVTEDGEQHPETAR</sequence>
<reference evidence="10 11" key="1">
    <citation type="submission" date="2020-08" db="EMBL/GenBank/DDBJ databases">
        <title>Genomic Encyclopedia of Type Strains, Phase IV (KMG-IV): sequencing the most valuable type-strain genomes for metagenomic binning, comparative biology and taxonomic classification.</title>
        <authorList>
            <person name="Goeker M."/>
        </authorList>
    </citation>
    <scope>NUCLEOTIDE SEQUENCE [LARGE SCALE GENOMIC DNA]</scope>
    <source>
        <strain evidence="10 11">DSM 45615</strain>
    </source>
</reference>
<feature type="region of interest" description="Disordered" evidence="7">
    <location>
        <begin position="355"/>
        <end position="429"/>
    </location>
</feature>
<dbReference type="PANTHER" id="PTHR42920">
    <property type="entry name" value="OS03G0707200 PROTEIN-RELATED"/>
    <property type="match status" value="1"/>
</dbReference>
<keyword evidence="11" id="KW-1185">Reference proteome</keyword>
<evidence type="ECO:0000256" key="2">
    <source>
        <dbReference type="ARBA" id="ARBA00007362"/>
    </source>
</evidence>
<feature type="transmembrane region" description="Helical" evidence="8">
    <location>
        <begin position="240"/>
        <end position="259"/>
    </location>
</feature>
<dbReference type="PANTHER" id="PTHR42920:SF5">
    <property type="entry name" value="EAMA DOMAIN-CONTAINING PROTEIN"/>
    <property type="match status" value="1"/>
</dbReference>
<evidence type="ECO:0000256" key="8">
    <source>
        <dbReference type="SAM" id="Phobius"/>
    </source>
</evidence>
<dbReference type="AlphaFoldDB" id="A0A840PBM2"/>
<dbReference type="InterPro" id="IPR000620">
    <property type="entry name" value="EamA_dom"/>
</dbReference>
<evidence type="ECO:0000259" key="9">
    <source>
        <dbReference type="Pfam" id="PF00892"/>
    </source>
</evidence>
<feature type="transmembrane region" description="Helical" evidence="8">
    <location>
        <begin position="187"/>
        <end position="207"/>
    </location>
</feature>
<feature type="compositionally biased region" description="Basic and acidic residues" evidence="7">
    <location>
        <begin position="393"/>
        <end position="413"/>
    </location>
</feature>
<feature type="transmembrane region" description="Helical" evidence="8">
    <location>
        <begin position="154"/>
        <end position="175"/>
    </location>
</feature>
<evidence type="ECO:0000256" key="1">
    <source>
        <dbReference type="ARBA" id="ARBA00004651"/>
    </source>
</evidence>
<dbReference type="SUPFAM" id="SSF103481">
    <property type="entry name" value="Multidrug resistance efflux transporter EmrE"/>
    <property type="match status" value="2"/>
</dbReference>
<feature type="domain" description="EamA" evidence="9">
    <location>
        <begin position="2"/>
        <end position="109"/>
    </location>
</feature>
<gene>
    <name evidence="10" type="ORF">HNP84_005059</name>
</gene>
<evidence type="ECO:0000313" key="10">
    <source>
        <dbReference type="EMBL" id="MBB5135323.1"/>
    </source>
</evidence>
<feature type="transmembrane region" description="Helical" evidence="8">
    <location>
        <begin position="69"/>
        <end position="89"/>
    </location>
</feature>
<organism evidence="10 11">
    <name type="scientific">Thermocatellispora tengchongensis</name>
    <dbReference type="NCBI Taxonomy" id="1073253"/>
    <lineage>
        <taxon>Bacteria</taxon>
        <taxon>Bacillati</taxon>
        <taxon>Actinomycetota</taxon>
        <taxon>Actinomycetes</taxon>
        <taxon>Streptosporangiales</taxon>
        <taxon>Streptosporangiaceae</taxon>
        <taxon>Thermocatellispora</taxon>
    </lineage>
</organism>